<feature type="compositionally biased region" description="Basic and acidic residues" evidence="7">
    <location>
        <begin position="1247"/>
        <end position="1267"/>
    </location>
</feature>
<feature type="domain" description="Integrase catalytic" evidence="9">
    <location>
        <begin position="845"/>
        <end position="1020"/>
    </location>
</feature>
<feature type="region of interest" description="Disordered" evidence="7">
    <location>
        <begin position="1177"/>
        <end position="1356"/>
    </location>
</feature>
<keyword evidence="8" id="KW-0812">Transmembrane</keyword>
<dbReference type="Gene3D" id="3.30.420.10">
    <property type="entry name" value="Ribonuclease H-like superfamily/Ribonuclease H"/>
    <property type="match status" value="1"/>
</dbReference>
<keyword evidence="3" id="KW-0540">Nuclease</keyword>
<evidence type="ECO:0000256" key="7">
    <source>
        <dbReference type="SAM" id="MobiDB-lite"/>
    </source>
</evidence>
<feature type="region of interest" description="Disordered" evidence="7">
    <location>
        <begin position="253"/>
        <end position="331"/>
    </location>
</feature>
<feature type="transmembrane region" description="Helical" evidence="8">
    <location>
        <begin position="1757"/>
        <end position="1780"/>
    </location>
</feature>
<feature type="compositionally biased region" description="Basic residues" evidence="7">
    <location>
        <begin position="264"/>
        <end position="279"/>
    </location>
</feature>
<feature type="compositionally biased region" description="Low complexity" evidence="7">
    <location>
        <begin position="280"/>
        <end position="294"/>
    </location>
</feature>
<feature type="compositionally biased region" description="Basic and acidic residues" evidence="7">
    <location>
        <begin position="1277"/>
        <end position="1287"/>
    </location>
</feature>
<keyword evidence="8" id="KW-1133">Transmembrane helix</keyword>
<keyword evidence="2" id="KW-0548">Nucleotidyltransferase</keyword>
<dbReference type="PROSITE" id="PS00141">
    <property type="entry name" value="ASP_PROTEASE"/>
    <property type="match status" value="1"/>
</dbReference>
<gene>
    <name evidence="10" type="ORF">C1SCF055_LOCUS20182</name>
</gene>
<keyword evidence="8" id="KW-0472">Membrane</keyword>
<dbReference type="Proteomes" id="UP001152797">
    <property type="component" value="Unassembled WGS sequence"/>
</dbReference>
<dbReference type="InterPro" id="IPR001969">
    <property type="entry name" value="Aspartic_peptidase_AS"/>
</dbReference>
<keyword evidence="6" id="KW-0695">RNA-directed DNA polymerase</keyword>
<dbReference type="GO" id="GO:0006508">
    <property type="term" value="P:proteolysis"/>
    <property type="evidence" value="ECO:0007669"/>
    <property type="project" value="InterPro"/>
</dbReference>
<evidence type="ECO:0000313" key="10">
    <source>
        <dbReference type="EMBL" id="CAI3993430.1"/>
    </source>
</evidence>
<evidence type="ECO:0000259" key="9">
    <source>
        <dbReference type="PROSITE" id="PS50994"/>
    </source>
</evidence>
<evidence type="ECO:0000256" key="2">
    <source>
        <dbReference type="ARBA" id="ARBA00022695"/>
    </source>
</evidence>
<dbReference type="EMBL" id="CAMXCT030001832">
    <property type="protein sequence ID" value="CAL4780742.1"/>
    <property type="molecule type" value="Genomic_DNA"/>
</dbReference>
<evidence type="ECO:0000313" key="12">
    <source>
        <dbReference type="Proteomes" id="UP001152797"/>
    </source>
</evidence>
<keyword evidence="4" id="KW-0255">Endonuclease</keyword>
<sequence>MQCQRRGRETAVEGAFLATSLLCDAAWEATEQLDLKEIEGAAQPFEPLFKLLDGLYQYEDMVEVPNRCEEFFQEFSRSKGEEMQGYLIRHATMMKKMKEVKVEIPPLLAGWHLMTRAGIPKWTHVQIKALCSGDLAYDKVSNALMKMFGADHKPNPKDLVRSGKEENFYAEFDDEGAYDHEDEYAAEWDDAFYEEEDAYYEEDEDDVVPSDLELAADQTEEAYISYVESRRRMKELALNRGFYPIVALGPDVIGGRGKGDGRSSKGKGKGKGFKGKGKSKGPPMRRTPMNRRPMSGLRRPTSAAPSSSGASAPDIKSTLSGSTASHGPRFKRYRMASNGVKEVPEESISMVEEELKVEECLYSDSGAGMAIIDSGATRTIAGEEVWKGWIEEASRRELGLNVSTHQVIRDFKFGDGGVARSHYEVEFDAGIRGQVKRIRASIIAGRTPFLLARPTLEELGMKQDFGTGEVSVAGSKWFQPERGHKGHYMLNLFDYKEEDDENWVHCVSEEGTKFWDDERNPAWMIEPVMEKEVGLVDEEDHPGELEIVDAEVMNIIDKTVNAALKGRELKFWEVYVDQGSLASHIARKYPDVTVSTFSLPEWDFSREDVRLRFNQLIIEEKPHFIWYAPPCTKWSPMQRINVKCEEDAEKLEAQRHAEEKSHLEMVSNGFEECKAIDAAAAMEHPDPAESWKTQTMEAMKGYYEAVVHRCQTGLVYVHNGRVVGKVRKRTRIRTNSLRLAEAMCIECRCIEPHVQMIGKSAALKQMQNYEAGFVAVAAPEIYAEMENMWRKRQIVEIMVAEEMDVEAAMQESDAVKEEDWKNAKAVVQQAKAYKCDICESHKTKPLEKPAALKQSSYFNEVIEMDTFHIRWGDVKHKVLAIIDTYSHFETNAIIQSESMEEEIDILKKQWIAWAGRPKVIKADSSGAHMSEFFQSWCDERGIRLMLIPKEAHHQLGLVERLHAVRRQQLIKMKDEKTDLTIEDAVLHACEQRNRLRTVHGASPSALVFGHTPNQSGISDEPHGVRPDGPPRQMEDNEVRILAAKAFYAANNSTKVRRALLARSRAEHEVLEVGDYAYYWRTGNDKLEHSRWRGPALICAIESRETAEGSRRPTVYWLAHGASLVRSAPEHVRLEVSSERAARLETMPQTATRLPLHQQLTQALQPVRGPIRFLDLGPGPLNSNARGVGSAGVSGLEERPDEDTAHLRGVDVVPTGAGSVASPERPGDQAAQPSKRKKKESLMQKQQQKSEERQEQNEVKKSALKAETETQLQEAQQEDVKAAERDQAANEEGLPQQVQSKEETSERRRDRSRSPVPIDIIRRSHEAARVLDGLPRKSKATEEQLRKGNQWTEGLEDEEMLAEEFDEKRLTEEQRRMFDEAKDKALMVWIENSAWKAVQESEAREGEVVPARFLQRWKKTEASVANPTVSDLSEANKGLRFMKDVGKDYKLQIHNHGSLESLRFGVYADAAWAVRPDDTSQGGYIIFIASKEEINEGRAMKLSVLDWASRKLARVCRSSLAAEAQSASVAVDALEWLRICWSLMLWPTISYEDDSVLQSTGESPVLTDAKALFDSVNSLTQNKASDLRTSIEISIIRDRLQAMMSKMKWVNSGQQLADGLTKRQAREQFAYLLQRGVHRLVYDESFVADKKVGKDVKERQHAEMEKLAKEMFEGHVFAVEDEKSERGKCALKGCEKKIDLTEGKNQFCSRRHYYLNLHRKQSCGDPWKKAAMHAVAIIAAESVTSAEAAITEKEDEQFWTFTMTFAVIIIFAFIGAFGVIIKIKGVLVYFSAVLSKFFAFSRNDIAFQNEPTLVNDQVFEEIYASRSHGAAVRVRDAGTGSAEAEPMRCDASVGSSDTDHSPKSVQATDGPDAIQCKHLRVNWQGTNGVQWKWTCLDCLAFQVVKKGEGVSKPVPAVSGVKAPMRDEWKKRMERMFDEGMIVDKIIQTPLTFDRQGHRPGWMYVREGVHGAFKHLSAFQDRV</sequence>
<dbReference type="InterPro" id="IPR001584">
    <property type="entry name" value="Integrase_cat-core"/>
</dbReference>
<feature type="compositionally biased region" description="Basic and acidic residues" evidence="7">
    <location>
        <begin position="1195"/>
        <end position="1208"/>
    </location>
</feature>
<dbReference type="InterPro" id="IPR036397">
    <property type="entry name" value="RNaseH_sf"/>
</dbReference>
<dbReference type="GO" id="GO:0015074">
    <property type="term" value="P:DNA integration"/>
    <property type="evidence" value="ECO:0007669"/>
    <property type="project" value="InterPro"/>
</dbReference>
<comment type="caution">
    <text evidence="10">The sequence shown here is derived from an EMBL/GenBank/DDBJ whole genome shotgun (WGS) entry which is preliminary data.</text>
</comment>
<dbReference type="EMBL" id="CAMXCT020001832">
    <property type="protein sequence ID" value="CAL1146805.1"/>
    <property type="molecule type" value="Genomic_DNA"/>
</dbReference>
<organism evidence="10">
    <name type="scientific">Cladocopium goreaui</name>
    <dbReference type="NCBI Taxonomy" id="2562237"/>
    <lineage>
        <taxon>Eukaryota</taxon>
        <taxon>Sar</taxon>
        <taxon>Alveolata</taxon>
        <taxon>Dinophyceae</taxon>
        <taxon>Suessiales</taxon>
        <taxon>Symbiodiniaceae</taxon>
        <taxon>Cladocopium</taxon>
    </lineage>
</organism>
<dbReference type="InterPro" id="IPR012337">
    <property type="entry name" value="RNaseH-like_sf"/>
</dbReference>
<reference evidence="10" key="1">
    <citation type="submission" date="2022-10" db="EMBL/GenBank/DDBJ databases">
        <authorList>
            <person name="Chen Y."/>
            <person name="Dougan E. K."/>
            <person name="Chan C."/>
            <person name="Rhodes N."/>
            <person name="Thang M."/>
        </authorList>
    </citation>
    <scope>NUCLEOTIDE SEQUENCE</scope>
</reference>
<feature type="region of interest" description="Disordered" evidence="7">
    <location>
        <begin position="1834"/>
        <end position="1868"/>
    </location>
</feature>
<dbReference type="EMBL" id="CAMXCT010001832">
    <property type="protein sequence ID" value="CAI3993430.1"/>
    <property type="molecule type" value="Genomic_DNA"/>
</dbReference>
<name>A0A9P1CL43_9DINO</name>
<evidence type="ECO:0000256" key="6">
    <source>
        <dbReference type="ARBA" id="ARBA00022918"/>
    </source>
</evidence>
<feature type="compositionally biased region" description="Basic and acidic residues" evidence="7">
    <location>
        <begin position="1299"/>
        <end position="1312"/>
    </location>
</feature>
<keyword evidence="1" id="KW-0808">Transferase</keyword>
<dbReference type="OrthoDB" id="5242358at2759"/>
<evidence type="ECO:0000256" key="4">
    <source>
        <dbReference type="ARBA" id="ARBA00022759"/>
    </source>
</evidence>
<evidence type="ECO:0000256" key="8">
    <source>
        <dbReference type="SAM" id="Phobius"/>
    </source>
</evidence>
<feature type="compositionally biased region" description="Low complexity" evidence="7">
    <location>
        <begin position="302"/>
        <end position="313"/>
    </location>
</feature>
<dbReference type="PROSITE" id="PS50994">
    <property type="entry name" value="INTEGRASE"/>
    <property type="match status" value="1"/>
</dbReference>
<dbReference type="PANTHER" id="PTHR41694">
    <property type="entry name" value="ENDOGENOUS RETROVIRUS GROUP K MEMBER POL PROTEIN"/>
    <property type="match status" value="1"/>
</dbReference>
<reference evidence="11" key="2">
    <citation type="submission" date="2024-04" db="EMBL/GenBank/DDBJ databases">
        <authorList>
            <person name="Chen Y."/>
            <person name="Shah S."/>
            <person name="Dougan E. K."/>
            <person name="Thang M."/>
            <person name="Chan C."/>
        </authorList>
    </citation>
    <scope>NUCLEOTIDE SEQUENCE [LARGE SCALE GENOMIC DNA]</scope>
</reference>
<evidence type="ECO:0000256" key="3">
    <source>
        <dbReference type="ARBA" id="ARBA00022722"/>
    </source>
</evidence>
<dbReference type="SUPFAM" id="SSF53098">
    <property type="entry name" value="Ribonuclease H-like"/>
    <property type="match status" value="1"/>
</dbReference>
<dbReference type="GO" id="GO:0003964">
    <property type="term" value="F:RNA-directed DNA polymerase activity"/>
    <property type="evidence" value="ECO:0007669"/>
    <property type="project" value="UniProtKB-KW"/>
</dbReference>
<evidence type="ECO:0000256" key="5">
    <source>
        <dbReference type="ARBA" id="ARBA00022801"/>
    </source>
</evidence>
<dbReference type="GO" id="GO:0004519">
    <property type="term" value="F:endonuclease activity"/>
    <property type="evidence" value="ECO:0007669"/>
    <property type="project" value="UniProtKB-KW"/>
</dbReference>
<dbReference type="GO" id="GO:0035613">
    <property type="term" value="F:RNA stem-loop binding"/>
    <property type="evidence" value="ECO:0007669"/>
    <property type="project" value="TreeGrafter"/>
</dbReference>
<evidence type="ECO:0000313" key="11">
    <source>
        <dbReference type="EMBL" id="CAL1146805.1"/>
    </source>
</evidence>
<proteinExistence type="predicted"/>
<accession>A0A9P1CL43</accession>
<feature type="region of interest" description="Disordered" evidence="7">
    <location>
        <begin position="1009"/>
        <end position="1030"/>
    </location>
</feature>
<protein>
    <recommendedName>
        <fullName evidence="9">Integrase catalytic domain-containing protein</fullName>
    </recommendedName>
</protein>
<keyword evidence="12" id="KW-1185">Reference proteome</keyword>
<dbReference type="GO" id="GO:0004190">
    <property type="term" value="F:aspartic-type endopeptidase activity"/>
    <property type="evidence" value="ECO:0007669"/>
    <property type="project" value="InterPro"/>
</dbReference>
<evidence type="ECO:0000256" key="1">
    <source>
        <dbReference type="ARBA" id="ARBA00022679"/>
    </source>
</evidence>
<dbReference type="PANTHER" id="PTHR41694:SF3">
    <property type="entry name" value="RNA-DIRECTED DNA POLYMERASE-RELATED"/>
    <property type="match status" value="1"/>
</dbReference>
<keyword evidence="5" id="KW-0378">Hydrolase</keyword>
<feature type="compositionally biased region" description="Basic and acidic residues" evidence="7">
    <location>
        <begin position="1319"/>
        <end position="1328"/>
    </location>
</feature>